<dbReference type="InterPro" id="IPR001633">
    <property type="entry name" value="EAL_dom"/>
</dbReference>
<dbReference type="EMBL" id="JAFBDQ010000001">
    <property type="protein sequence ID" value="MBM7555438.1"/>
    <property type="molecule type" value="Genomic_DNA"/>
</dbReference>
<dbReference type="InterPro" id="IPR043128">
    <property type="entry name" value="Rev_trsase/Diguanyl_cyclase"/>
</dbReference>
<dbReference type="InterPro" id="IPR000160">
    <property type="entry name" value="GGDEF_dom"/>
</dbReference>
<dbReference type="SUPFAM" id="SSF55073">
    <property type="entry name" value="Nucleotide cyclase"/>
    <property type="match status" value="1"/>
</dbReference>
<dbReference type="FunFam" id="3.20.20.450:FF:000001">
    <property type="entry name" value="Cyclic di-GMP phosphodiesterase yahA"/>
    <property type="match status" value="1"/>
</dbReference>
<dbReference type="CDD" id="cd01948">
    <property type="entry name" value="EAL"/>
    <property type="match status" value="1"/>
</dbReference>
<dbReference type="InterPro" id="IPR035919">
    <property type="entry name" value="EAL_sf"/>
</dbReference>
<organism evidence="3 4">
    <name type="scientific">Halanaerobacter jeridensis</name>
    <dbReference type="NCBI Taxonomy" id="706427"/>
    <lineage>
        <taxon>Bacteria</taxon>
        <taxon>Bacillati</taxon>
        <taxon>Bacillota</taxon>
        <taxon>Clostridia</taxon>
        <taxon>Halanaerobiales</taxon>
        <taxon>Halobacteroidaceae</taxon>
        <taxon>Halanaerobacter</taxon>
    </lineage>
</organism>
<dbReference type="PANTHER" id="PTHR44757:SF2">
    <property type="entry name" value="BIOFILM ARCHITECTURE MAINTENANCE PROTEIN MBAA"/>
    <property type="match status" value="1"/>
</dbReference>
<dbReference type="Gene3D" id="3.30.70.270">
    <property type="match status" value="1"/>
</dbReference>
<dbReference type="SUPFAM" id="SSF141868">
    <property type="entry name" value="EAL domain-like"/>
    <property type="match status" value="1"/>
</dbReference>
<accession>A0A938XQH2</accession>
<dbReference type="CDD" id="cd01949">
    <property type="entry name" value="GGDEF"/>
    <property type="match status" value="1"/>
</dbReference>
<dbReference type="PANTHER" id="PTHR44757">
    <property type="entry name" value="DIGUANYLATE CYCLASE DGCP"/>
    <property type="match status" value="1"/>
</dbReference>
<dbReference type="Pfam" id="PF00563">
    <property type="entry name" value="EAL"/>
    <property type="match status" value="1"/>
</dbReference>
<dbReference type="AlphaFoldDB" id="A0A938XQH2"/>
<dbReference type="Pfam" id="PF00990">
    <property type="entry name" value="GGDEF"/>
    <property type="match status" value="1"/>
</dbReference>
<dbReference type="PROSITE" id="PS50883">
    <property type="entry name" value="EAL"/>
    <property type="match status" value="1"/>
</dbReference>
<sequence>MNNKLKNRLINNELERGILIVDGTGNILGVNKYAAKSLQTEPSEILNYNLDYFIKGQMEVDLKDLNHQNIINLELTTAKNNKIKVNSCINSFYYKEQEVYEFNFITSNNANFKEKLNLLAQFPEKNPNPVLKISNSGELLYSNPVGNNIVQELQKKVTPAGTPAWPEFVEKFIEQQQTEKVTIKHKTFLFQSVPLRHDDAVHLYGRDVSEFQATSEDIENLLNYDFLTGLPTRSLFPEQLEKSLDSAQENNELLGVLFIDLDNFKKVNDSLGHAMGDRLLANVAQKLRDFLGEDNFLARLSGDEFGAIINHCQDIQELSELLENLINHFSEPFKITSADGHESEIFMTLSVGAAVYPNDSENLEQLIKDSETAKNKVKENGKNHYRFYSDEMNEEMLQDLELEAKLRHAIDNNEFVLHYQPQIDLNNDRVFGVEALIRWEDEELGLVSPGKFIPLAERTGLIIPIGDWVLEQACREAKEFHEAGFPNLKMGINLSARQFADNNLVEKISNILSETELNPAKLELEITESIIMKDVKESVKKLIKLKKLGVKFSIDDFGTGYSSLSYLKEFPIGTLKIDRSFVDQLPSDENDTAIVKAIIDLAHNLNLNVIAEGVENPEHLQFLEQNDCDRIQGYYFGKPMSKKEIVKFLTNEPWKVVDV</sequence>
<reference evidence="3" key="1">
    <citation type="submission" date="2021-01" db="EMBL/GenBank/DDBJ databases">
        <title>Genomic Encyclopedia of Type Strains, Phase IV (KMG-IV): sequencing the most valuable type-strain genomes for metagenomic binning, comparative biology and taxonomic classification.</title>
        <authorList>
            <person name="Goeker M."/>
        </authorList>
    </citation>
    <scope>NUCLEOTIDE SEQUENCE</scope>
    <source>
        <strain evidence="3">DSM 23230</strain>
    </source>
</reference>
<evidence type="ECO:0000313" key="4">
    <source>
        <dbReference type="Proteomes" id="UP000774000"/>
    </source>
</evidence>
<keyword evidence="4" id="KW-1185">Reference proteome</keyword>
<evidence type="ECO:0000313" key="3">
    <source>
        <dbReference type="EMBL" id="MBM7555438.1"/>
    </source>
</evidence>
<dbReference type="PROSITE" id="PS50887">
    <property type="entry name" value="GGDEF"/>
    <property type="match status" value="1"/>
</dbReference>
<dbReference type="NCBIfam" id="TIGR00254">
    <property type="entry name" value="GGDEF"/>
    <property type="match status" value="1"/>
</dbReference>
<dbReference type="RefSeq" id="WP_204700151.1">
    <property type="nucleotide sequence ID" value="NZ_JAFBDQ010000001.1"/>
</dbReference>
<evidence type="ECO:0000259" key="2">
    <source>
        <dbReference type="PROSITE" id="PS50887"/>
    </source>
</evidence>
<dbReference type="Proteomes" id="UP000774000">
    <property type="component" value="Unassembled WGS sequence"/>
</dbReference>
<protein>
    <submittedName>
        <fullName evidence="3">Diguanylate cyclase (GGDEF)-like protein</fullName>
    </submittedName>
</protein>
<dbReference type="InterPro" id="IPR052155">
    <property type="entry name" value="Biofilm_reg_signaling"/>
</dbReference>
<dbReference type="Gene3D" id="3.20.20.450">
    <property type="entry name" value="EAL domain"/>
    <property type="match status" value="1"/>
</dbReference>
<evidence type="ECO:0000259" key="1">
    <source>
        <dbReference type="PROSITE" id="PS50883"/>
    </source>
</evidence>
<gene>
    <name evidence="3" type="ORF">JOC47_000262</name>
</gene>
<feature type="domain" description="GGDEF" evidence="2">
    <location>
        <begin position="252"/>
        <end position="390"/>
    </location>
</feature>
<comment type="caution">
    <text evidence="3">The sequence shown here is derived from an EMBL/GenBank/DDBJ whole genome shotgun (WGS) entry which is preliminary data.</text>
</comment>
<dbReference type="InterPro" id="IPR029787">
    <property type="entry name" value="Nucleotide_cyclase"/>
</dbReference>
<dbReference type="SMART" id="SM00052">
    <property type="entry name" value="EAL"/>
    <property type="match status" value="1"/>
</dbReference>
<proteinExistence type="predicted"/>
<dbReference type="SMART" id="SM00267">
    <property type="entry name" value="GGDEF"/>
    <property type="match status" value="1"/>
</dbReference>
<name>A0A938XQH2_9FIRM</name>
<feature type="domain" description="EAL" evidence="1">
    <location>
        <begin position="399"/>
        <end position="653"/>
    </location>
</feature>